<dbReference type="Gene3D" id="3.40.50.880">
    <property type="match status" value="1"/>
</dbReference>
<evidence type="ECO:0000259" key="11">
    <source>
        <dbReference type="Pfam" id="PF07685"/>
    </source>
</evidence>
<evidence type="ECO:0000256" key="5">
    <source>
        <dbReference type="ARBA" id="ARBA00022741"/>
    </source>
</evidence>
<dbReference type="InterPro" id="IPR002586">
    <property type="entry name" value="CobQ/CobB/MinD/ParA_Nub-bd_dom"/>
</dbReference>
<feature type="site" description="Increases nucleophilicity of active site Cys" evidence="9">
    <location>
        <position position="433"/>
    </location>
</feature>
<dbReference type="Pfam" id="PF07685">
    <property type="entry name" value="GATase_3"/>
    <property type="match status" value="1"/>
</dbReference>
<dbReference type="InterPro" id="IPR027417">
    <property type="entry name" value="P-loop_NTPase"/>
</dbReference>
<sequence length="438" mass="44971">MTRGLIIAAPASGSGKTAITLSLLALLKQRGIAVSSAKVGPDYIDPAFHQAATGRPCFNLDSWAMPPETLRGLLAEAAQDADLTVIEGVMGLFDGAEIGPGGAGGSTADLALMFDLPVVLVMNVKGQGATAGAVLAGLARHRPGVRIAGVIFNQVGGAVHRQILAAAADELGIPVLGCLPRLPALAMPERHLGLKQAAEITDIAAFLAEAAVAIAPHIDLARFQSVATPIAAGSGLSALGIPPLGQRIAVARDVAFAFAYPAQLEAWRRQGAALTFFSPLADQAPEQAADAVFLPGGYPELHAGKLAANAVYQDGLRAAAARGAVIYGECGGYMVLGERLTDAGGVAHRMAGLLPVATSFAQPKLHLGYRHARLMEAGPLGTQGAAYAGHEFHYASIERETGDATLFQAKDARGNALAAMGRRNGRVMGSFLHLISAA</sequence>
<feature type="domain" description="CobB/CobQ-like glutamine amidotransferase" evidence="11">
    <location>
        <begin position="247"/>
        <end position="435"/>
    </location>
</feature>
<comment type="domain">
    <text evidence="9">Comprises of two domains. The C-terminal domain contains the binding site for glutamine and catalyzes the hydrolysis of this substrate to glutamate and ammonia. The N-terminal domain is anticipated to bind ATP and cobyrinate and catalyzes the ultimate synthesis of the diamide product. The ammonia produced via the glutaminase domain is probably translocated to the adjacent domain via a molecular tunnel, where it reacts with an activated intermediate.</text>
</comment>
<dbReference type="CDD" id="cd05388">
    <property type="entry name" value="CobB_N"/>
    <property type="match status" value="1"/>
</dbReference>
<dbReference type="PROSITE" id="PS51274">
    <property type="entry name" value="GATASE_COBBQ"/>
    <property type="match status" value="1"/>
</dbReference>
<evidence type="ECO:0000256" key="3">
    <source>
        <dbReference type="ARBA" id="ARBA00022573"/>
    </source>
</evidence>
<evidence type="ECO:0000256" key="7">
    <source>
        <dbReference type="ARBA" id="ARBA00022842"/>
    </source>
</evidence>
<evidence type="ECO:0000259" key="10">
    <source>
        <dbReference type="Pfam" id="PF01656"/>
    </source>
</evidence>
<comment type="similarity">
    <text evidence="2">Belongs to the CobB/CobQ family. CobQ subfamily.</text>
</comment>
<keyword evidence="8 9" id="KW-0315">Glutamine amidotransferase</keyword>
<dbReference type="InterPro" id="IPR029062">
    <property type="entry name" value="Class_I_gatase-like"/>
</dbReference>
<comment type="pathway">
    <text evidence="9">Cofactor biosynthesis; adenosylcobalamin biosynthesis; cob(II)yrinate a,c-diamide from sirohydrochlorin (anaerobic route): step 10/10.</text>
</comment>
<dbReference type="NCBIfam" id="TIGR00379">
    <property type="entry name" value="cobB"/>
    <property type="match status" value="1"/>
</dbReference>
<dbReference type="PANTHER" id="PTHR43873">
    <property type="entry name" value="COBYRINATE A,C-DIAMIDE SYNTHASE"/>
    <property type="match status" value="1"/>
</dbReference>
<evidence type="ECO:0000256" key="2">
    <source>
        <dbReference type="ARBA" id="ARBA00006205"/>
    </source>
</evidence>
<dbReference type="SUPFAM" id="SSF52540">
    <property type="entry name" value="P-loop containing nucleoside triphosphate hydrolases"/>
    <property type="match status" value="1"/>
</dbReference>
<evidence type="ECO:0000256" key="4">
    <source>
        <dbReference type="ARBA" id="ARBA00022598"/>
    </source>
</evidence>
<evidence type="ECO:0000256" key="1">
    <source>
        <dbReference type="ARBA" id="ARBA00001946"/>
    </source>
</evidence>
<name>A0ABU0YSP2_9PROT</name>
<dbReference type="Pfam" id="PF01656">
    <property type="entry name" value="CbiA"/>
    <property type="match status" value="1"/>
</dbReference>
<evidence type="ECO:0000256" key="6">
    <source>
        <dbReference type="ARBA" id="ARBA00022840"/>
    </source>
</evidence>
<comment type="similarity">
    <text evidence="9">Belongs to the CobB/CbiA family.</text>
</comment>
<dbReference type="Proteomes" id="UP001230156">
    <property type="component" value="Unassembled WGS sequence"/>
</dbReference>
<dbReference type="PANTHER" id="PTHR43873:SF1">
    <property type="entry name" value="COBYRINATE A,C-DIAMIDE SYNTHASE"/>
    <property type="match status" value="1"/>
</dbReference>
<reference evidence="13" key="1">
    <citation type="submission" date="2023-08" db="EMBL/GenBank/DDBJ databases">
        <title>Rhodospirillaceae gen. nov., a novel taxon isolated from the Yangtze River Yuezi River estuary sludge.</title>
        <authorList>
            <person name="Ruan L."/>
        </authorList>
    </citation>
    <scope>NUCLEOTIDE SEQUENCE [LARGE SCALE GENOMIC DNA]</scope>
    <source>
        <strain evidence="13">R-7</strain>
    </source>
</reference>
<dbReference type="Gene3D" id="3.40.50.300">
    <property type="entry name" value="P-loop containing nucleotide triphosphate hydrolases"/>
    <property type="match status" value="1"/>
</dbReference>
<comment type="cofactor">
    <cofactor evidence="1 9">
        <name>Mg(2+)</name>
        <dbReference type="ChEBI" id="CHEBI:18420"/>
    </cofactor>
</comment>
<comment type="caution">
    <text evidence="12">The sequence shown here is derived from an EMBL/GenBank/DDBJ whole genome shotgun (WGS) entry which is preliminary data.</text>
</comment>
<comment type="catalytic activity">
    <reaction evidence="9">
        <text>cob(II)yrinate + 2 L-glutamine + 2 ATP + 2 H2O = cob(II)yrinate a,c diamide + 2 L-glutamate + 2 ADP + 2 phosphate + 2 H(+)</text>
        <dbReference type="Rhea" id="RHEA:26289"/>
        <dbReference type="ChEBI" id="CHEBI:15377"/>
        <dbReference type="ChEBI" id="CHEBI:15378"/>
        <dbReference type="ChEBI" id="CHEBI:29985"/>
        <dbReference type="ChEBI" id="CHEBI:30616"/>
        <dbReference type="ChEBI" id="CHEBI:43474"/>
        <dbReference type="ChEBI" id="CHEBI:58359"/>
        <dbReference type="ChEBI" id="CHEBI:58537"/>
        <dbReference type="ChEBI" id="CHEBI:58894"/>
        <dbReference type="ChEBI" id="CHEBI:456216"/>
        <dbReference type="EC" id="6.3.5.11"/>
    </reaction>
</comment>
<dbReference type="SUPFAM" id="SSF52317">
    <property type="entry name" value="Class I glutamine amidotransferase-like"/>
    <property type="match status" value="1"/>
</dbReference>
<feature type="domain" description="CobQ/CobB/MinD/ParA nucleotide binding" evidence="10">
    <location>
        <begin position="5"/>
        <end position="191"/>
    </location>
</feature>
<keyword evidence="13" id="KW-1185">Reference proteome</keyword>
<dbReference type="NCBIfam" id="NF002204">
    <property type="entry name" value="PRK01077.1"/>
    <property type="match status" value="1"/>
</dbReference>
<comment type="miscellaneous">
    <text evidence="9">The a and c carboxylates of cobyrinate are activated for nucleophilic attack via formation of a phosphorylated intermediate by ATP. CbiA catalyzes first the amidation of the c-carboxylate, and then that of the a-carboxylate.</text>
</comment>
<dbReference type="EMBL" id="JAUYVI010000006">
    <property type="protein sequence ID" value="MDQ7250170.1"/>
    <property type="molecule type" value="Genomic_DNA"/>
</dbReference>
<evidence type="ECO:0000313" key="12">
    <source>
        <dbReference type="EMBL" id="MDQ7250170.1"/>
    </source>
</evidence>
<keyword evidence="6 9" id="KW-0067">ATP-binding</keyword>
<keyword evidence="3 9" id="KW-0169">Cobalamin biosynthesis</keyword>
<keyword evidence="4 9" id="KW-0436">Ligase</keyword>
<comment type="function">
    <text evidence="9">Catalyzes the ATP-dependent amidation of the two carboxylate groups at positions a and c of cobyrinate, using either L-glutamine or ammonia as the nitrogen source.</text>
</comment>
<evidence type="ECO:0000256" key="8">
    <source>
        <dbReference type="ARBA" id="ARBA00022962"/>
    </source>
</evidence>
<feature type="active site" description="Nucleophile" evidence="9">
    <location>
        <position position="330"/>
    </location>
</feature>
<accession>A0ABU0YSP2</accession>
<protein>
    <recommendedName>
        <fullName evidence="9">Cobyrinate a,c-diamide synthase</fullName>
        <ecNumber evidence="9">6.3.5.11</ecNumber>
    </recommendedName>
    <alternativeName>
        <fullName evidence="9">Cobyrinic acid a,c-diamide synthetase</fullName>
    </alternativeName>
</protein>
<proteinExistence type="inferred from homology"/>
<evidence type="ECO:0000313" key="13">
    <source>
        <dbReference type="Proteomes" id="UP001230156"/>
    </source>
</evidence>
<gene>
    <name evidence="9" type="primary">cbiA</name>
    <name evidence="12" type="ORF">Q8A70_20940</name>
</gene>
<dbReference type="InterPro" id="IPR004484">
    <property type="entry name" value="CbiA/CobB_synth"/>
</dbReference>
<dbReference type="RefSeq" id="WP_379959433.1">
    <property type="nucleotide sequence ID" value="NZ_JAUYVI010000006.1"/>
</dbReference>
<keyword evidence="7 9" id="KW-0460">Magnesium</keyword>
<keyword evidence="5 9" id="KW-0547">Nucleotide-binding</keyword>
<dbReference type="HAMAP" id="MF_00027">
    <property type="entry name" value="CobB_CbiA"/>
    <property type="match status" value="1"/>
</dbReference>
<dbReference type="EC" id="6.3.5.11" evidence="9"/>
<organism evidence="12 13">
    <name type="scientific">Dongia sedimenti</name>
    <dbReference type="NCBI Taxonomy" id="3064282"/>
    <lineage>
        <taxon>Bacteria</taxon>
        <taxon>Pseudomonadati</taxon>
        <taxon>Pseudomonadota</taxon>
        <taxon>Alphaproteobacteria</taxon>
        <taxon>Rhodospirillales</taxon>
        <taxon>Dongiaceae</taxon>
        <taxon>Dongia</taxon>
    </lineage>
</organism>
<evidence type="ECO:0000256" key="9">
    <source>
        <dbReference type="HAMAP-Rule" id="MF_00027"/>
    </source>
</evidence>
<dbReference type="InterPro" id="IPR011698">
    <property type="entry name" value="GATase_3"/>
</dbReference>